<sequence>MKNRAFQEMVYRRNASYVQDLLNRISNKDSNALASLYSMTVDEVYRNFYSVLGSAYLAQDGTQALYVLFYRSIGTVKTPSQAAEKLSWLQSQIAARLSMSKKETTARKVQRPALTGREKELLLSELLDSLGLPDNSIPLEYIQEYDIYRGRRTSTMRWIIAIAALVLIAVPLLFLNPDVKVEKSQSSNKYTGLPSYSLEVSSMMPVRSVVATVTDKEGSQAVPVMQENENTYTLLPRTDGKMTVTVKTAGRGIRKSSVKVRSFDTWPPVLVSTSSKDGHLILHLSDKGSGVDFSRIAAEDEEGKKVDVLSSDSENNTVAFDYPEKSFKVTVPDKAGNVLHLDMNK</sequence>
<keyword evidence="1" id="KW-0812">Transmembrane</keyword>
<dbReference type="RefSeq" id="WP_154572981.1">
    <property type="nucleotide sequence ID" value="NZ_VUNB01000006.1"/>
</dbReference>
<reference evidence="2" key="1">
    <citation type="submission" date="2019-09" db="EMBL/GenBank/DDBJ databases">
        <title>In-depth cultivation of the pig gut microbiome towards novel bacterial diversity and tailored functional studies.</title>
        <authorList>
            <person name="Wylensek D."/>
            <person name="Hitch T.C.A."/>
            <person name="Clavel T."/>
        </authorList>
    </citation>
    <scope>NUCLEOTIDE SEQUENCE</scope>
    <source>
        <strain evidence="2">RF-744-FAT-WT-3</strain>
    </source>
</reference>
<keyword evidence="1" id="KW-0472">Membrane</keyword>
<dbReference type="SUPFAM" id="SSF88946">
    <property type="entry name" value="Sigma2 domain of RNA polymerase sigma factors"/>
    <property type="match status" value="1"/>
</dbReference>
<protein>
    <submittedName>
        <fullName evidence="2">Uncharacterized protein</fullName>
    </submittedName>
</protein>
<proteinExistence type="predicted"/>
<accession>A0A6A8M986</accession>
<organism evidence="2">
    <name type="scientific">Baileyella intestinalis</name>
    <dbReference type="NCBI Taxonomy" id="2606709"/>
    <lineage>
        <taxon>Bacteria</taxon>
        <taxon>Bacillati</taxon>
        <taxon>Bacillota</taxon>
        <taxon>Clostridia</taxon>
        <taxon>Peptostreptococcales</taxon>
        <taxon>Anaerovoracaceae</taxon>
        <taxon>Baileyella</taxon>
    </lineage>
</organism>
<dbReference type="AlphaFoldDB" id="A0A6A8M986"/>
<comment type="caution">
    <text evidence="2">The sequence shown here is derived from an EMBL/GenBank/DDBJ whole genome shotgun (WGS) entry which is preliminary data.</text>
</comment>
<evidence type="ECO:0000256" key="1">
    <source>
        <dbReference type="SAM" id="Phobius"/>
    </source>
</evidence>
<gene>
    <name evidence="2" type="ORF">FYJ66_07935</name>
</gene>
<dbReference type="Gene3D" id="1.10.1740.10">
    <property type="match status" value="1"/>
</dbReference>
<dbReference type="InterPro" id="IPR013325">
    <property type="entry name" value="RNA_pol_sigma_r2"/>
</dbReference>
<evidence type="ECO:0000313" key="2">
    <source>
        <dbReference type="EMBL" id="MST69511.1"/>
    </source>
</evidence>
<dbReference type="GO" id="GO:0003700">
    <property type="term" value="F:DNA-binding transcription factor activity"/>
    <property type="evidence" value="ECO:0007669"/>
    <property type="project" value="InterPro"/>
</dbReference>
<dbReference type="GO" id="GO:0006352">
    <property type="term" value="P:DNA-templated transcription initiation"/>
    <property type="evidence" value="ECO:0007669"/>
    <property type="project" value="InterPro"/>
</dbReference>
<name>A0A6A8M986_9FIRM</name>
<feature type="transmembrane region" description="Helical" evidence="1">
    <location>
        <begin position="158"/>
        <end position="175"/>
    </location>
</feature>
<dbReference type="EMBL" id="VUNB01000006">
    <property type="protein sequence ID" value="MST69511.1"/>
    <property type="molecule type" value="Genomic_DNA"/>
</dbReference>
<keyword evidence="1" id="KW-1133">Transmembrane helix</keyword>